<accession>A0ABR0LQE3</accession>
<feature type="compositionally biased region" description="Basic and acidic residues" evidence="1">
    <location>
        <begin position="367"/>
        <end position="381"/>
    </location>
</feature>
<comment type="caution">
    <text evidence="2">The sequence shown here is derived from an EMBL/GenBank/DDBJ whole genome shotgun (WGS) entry which is preliminary data.</text>
</comment>
<dbReference type="Proteomes" id="UP001357485">
    <property type="component" value="Unassembled WGS sequence"/>
</dbReference>
<organism evidence="2 3">
    <name type="scientific">Cryomyces antarcticus</name>
    <dbReference type="NCBI Taxonomy" id="329879"/>
    <lineage>
        <taxon>Eukaryota</taxon>
        <taxon>Fungi</taxon>
        <taxon>Dikarya</taxon>
        <taxon>Ascomycota</taxon>
        <taxon>Pezizomycotina</taxon>
        <taxon>Dothideomycetes</taxon>
        <taxon>Dothideomycetes incertae sedis</taxon>
        <taxon>Cryomyces</taxon>
    </lineage>
</organism>
<proteinExistence type="predicted"/>
<keyword evidence="3" id="KW-1185">Reference proteome</keyword>
<evidence type="ECO:0000256" key="1">
    <source>
        <dbReference type="SAM" id="MobiDB-lite"/>
    </source>
</evidence>
<protein>
    <submittedName>
        <fullName evidence="2">Uncharacterized protein</fullName>
    </submittedName>
</protein>
<evidence type="ECO:0000313" key="2">
    <source>
        <dbReference type="EMBL" id="KAK5201832.1"/>
    </source>
</evidence>
<dbReference type="EMBL" id="JAVRRA010016476">
    <property type="protein sequence ID" value="KAK5201832.1"/>
    <property type="molecule type" value="Genomic_DNA"/>
</dbReference>
<feature type="compositionally biased region" description="Polar residues" evidence="1">
    <location>
        <begin position="344"/>
        <end position="360"/>
    </location>
</feature>
<feature type="non-terminal residue" evidence="2">
    <location>
        <position position="456"/>
    </location>
</feature>
<evidence type="ECO:0000313" key="3">
    <source>
        <dbReference type="Proteomes" id="UP001357485"/>
    </source>
</evidence>
<feature type="region of interest" description="Disordered" evidence="1">
    <location>
        <begin position="301"/>
        <end position="456"/>
    </location>
</feature>
<gene>
    <name evidence="2" type="ORF">LTR16_001297</name>
</gene>
<name>A0ABR0LQE3_9PEZI</name>
<sequence>MEVEDLENLKKDQGLLQRLRARAGLHYSPIDLDDLAARLEVVSGDRKTPPRLASSASSTTTIYDDEEKCRLDLEDETESYNTLVNEGGRPLHPVSPGRVILENPGEYREILSYWQSVNHDCEGRVWRVFDSQVDEWREFRRYQRYVREASRFTRYCQRLQERLTRHGVERPFQLNEHLDQQDKLATWIEFLNYEYEDYDEDLRFVERLQPLYDEAWKKIVDSQQATQQKFPAAQSQLGAAIKSLESIKRRNDLISEFHQKTRSSQIAKHAAERRSILLRWILQHVPLIELELNQPKVAENDLDREDGRKKLERNPADDLSQERVSKRRTEDDGNDALSKRRTRASTAPTGSQRSSTQRQPQIAGHEGQLKRNCHDSTEKGRATKRPRHSGLKTSTAAEPISTGEPLSVQSDRPEPDNSVAQVRPKPRKRQPKVYQKERESRRIAGHLPQFDMLSKR</sequence>
<reference evidence="2 3" key="1">
    <citation type="submission" date="2023-08" db="EMBL/GenBank/DDBJ databases">
        <title>Black Yeasts Isolated from many extreme environments.</title>
        <authorList>
            <person name="Coleine C."/>
            <person name="Stajich J.E."/>
            <person name="Selbmann L."/>
        </authorList>
    </citation>
    <scope>NUCLEOTIDE SEQUENCE [LARGE SCALE GENOMIC DNA]</scope>
    <source>
        <strain evidence="2 3">CCFEE 536</strain>
    </source>
</reference>
<feature type="compositionally biased region" description="Basic and acidic residues" evidence="1">
    <location>
        <begin position="301"/>
        <end position="331"/>
    </location>
</feature>